<feature type="binding site" evidence="8">
    <location>
        <position position="275"/>
    </location>
    <ligand>
        <name>Mn(2+)</name>
        <dbReference type="ChEBI" id="CHEBI:29035"/>
        <label>2</label>
    </ligand>
</feature>
<evidence type="ECO:0000256" key="5">
    <source>
        <dbReference type="ARBA" id="ARBA00022670"/>
    </source>
</evidence>
<dbReference type="GO" id="GO:0070006">
    <property type="term" value="F:metalloaminopeptidase activity"/>
    <property type="evidence" value="ECO:0007669"/>
    <property type="project" value="InterPro"/>
</dbReference>
<dbReference type="InterPro" id="IPR011356">
    <property type="entry name" value="Leucine_aapep/pepB"/>
</dbReference>
<dbReference type="AlphaFoldDB" id="A0A9E8MKC8"/>
<accession>A0A9E8MKC8</accession>
<dbReference type="PROSITE" id="PS00631">
    <property type="entry name" value="CYTOSOL_AP"/>
    <property type="match status" value="1"/>
</dbReference>
<dbReference type="Gene3D" id="3.40.220.10">
    <property type="entry name" value="Leucine Aminopeptidase, subunit E, domain 1"/>
    <property type="match status" value="1"/>
</dbReference>
<keyword evidence="4 8" id="KW-0031">Aminopeptidase</keyword>
<comment type="catalytic activity">
    <reaction evidence="1 8">
        <text>Release of an N-terminal amino acid, Xaa-|-Yaa-, in which Xaa is preferably Leu, but may be other amino acids including Pro although not Arg or Lys, and Yaa may be Pro. Amino acid amides and methyl esters are also readily hydrolyzed, but rates on arylamides are exceedingly low.</text>
        <dbReference type="EC" id="3.4.11.1"/>
    </reaction>
</comment>
<dbReference type="Pfam" id="PF00883">
    <property type="entry name" value="Peptidase_M17"/>
    <property type="match status" value="1"/>
</dbReference>
<dbReference type="GO" id="GO:0006508">
    <property type="term" value="P:proteolysis"/>
    <property type="evidence" value="ECO:0007669"/>
    <property type="project" value="UniProtKB-KW"/>
</dbReference>
<evidence type="ECO:0000313" key="11">
    <source>
        <dbReference type="Proteomes" id="UP001164706"/>
    </source>
</evidence>
<keyword evidence="8" id="KW-0963">Cytoplasm</keyword>
<evidence type="ECO:0000256" key="6">
    <source>
        <dbReference type="ARBA" id="ARBA00022801"/>
    </source>
</evidence>
<dbReference type="InterPro" id="IPR000819">
    <property type="entry name" value="Peptidase_M17_C"/>
</dbReference>
<feature type="active site" evidence="8">
    <location>
        <position position="264"/>
    </location>
</feature>
<evidence type="ECO:0000259" key="9">
    <source>
        <dbReference type="PROSITE" id="PS00631"/>
    </source>
</evidence>
<proteinExistence type="inferred from homology"/>
<sequence>MTCPSLAVTSAPAADLEADLLVVGVLSTPEGPALAGADDARLAPLAAALLALGLTGAADETARHPAPEGVAAGAVLLVGLGSAPTADTLRSAAGSASRAAAGAERLSVALPTSEAAEVQAVLEGAALGGYRYTTYRSGEQKPVIASILLSTTVDGAAEAATTAEAVAEAVIAVRDLVNTPPNDLYPVSFAAHAHELADGLPVEIQEWDVPALQEGGFGGILGVGQGSSRPPRLVAVRYSPEGAERHLALVGKGITFDSGGLSLKPPAAMVGMKYDMTGAATVLGVTLAIARLGLPIRVTAWLCLAENLPSSTAMRPNDVLTIRGGTTVEVLNTDAEGRLVLADGLVIASEEHPDAIVDVATLTGAARVALGDRYAGLMGDDALVRRVQDAAAATGELVWPMPLPADLRSIISSEIADIANAKPGNTAAGMLIAGVFLQEFVGRTGDAQDAPRIPWAHLDIAGPANNGTAAYGHTPKGPSGVTVRLLVELARGLADAGLQR</sequence>
<evidence type="ECO:0000256" key="2">
    <source>
        <dbReference type="ARBA" id="ARBA00000967"/>
    </source>
</evidence>
<dbReference type="KEGG" id="mdb:OVN18_11365"/>
<feature type="binding site" evidence="8">
    <location>
        <position position="257"/>
    </location>
    <ligand>
        <name>Mn(2+)</name>
        <dbReference type="ChEBI" id="CHEBI:29035"/>
        <label>2</label>
    </ligand>
</feature>
<dbReference type="HAMAP" id="MF_00181">
    <property type="entry name" value="Cytosol_peptidase_M17"/>
    <property type="match status" value="1"/>
</dbReference>
<dbReference type="SUPFAM" id="SSF53187">
    <property type="entry name" value="Zn-dependent exopeptidases"/>
    <property type="match status" value="1"/>
</dbReference>
<comment type="catalytic activity">
    <reaction evidence="2 8">
        <text>Release of an N-terminal amino acid, preferentially leucine, but not glutamic or aspartic acids.</text>
        <dbReference type="EC" id="3.4.11.10"/>
    </reaction>
</comment>
<gene>
    <name evidence="8" type="primary">pepA</name>
    <name evidence="10" type="ORF">OVN18_11365</name>
</gene>
<dbReference type="Pfam" id="PF02789">
    <property type="entry name" value="Peptidase_M17_N"/>
    <property type="match status" value="1"/>
</dbReference>
<dbReference type="RefSeq" id="WP_267780889.1">
    <property type="nucleotide sequence ID" value="NZ_CP113089.1"/>
</dbReference>
<dbReference type="CDD" id="cd00433">
    <property type="entry name" value="Peptidase_M17"/>
    <property type="match status" value="1"/>
</dbReference>
<protein>
    <recommendedName>
        <fullName evidence="8">Probable cytosol aminopeptidase</fullName>
        <ecNumber evidence="8">3.4.11.1</ecNumber>
    </recommendedName>
    <alternativeName>
        <fullName evidence="8">Leucine aminopeptidase</fullName>
        <shortName evidence="8">LAP</shortName>
        <ecNumber evidence="8">3.4.11.10</ecNumber>
    </alternativeName>
    <alternativeName>
        <fullName evidence="8">Leucyl aminopeptidase</fullName>
    </alternativeName>
</protein>
<dbReference type="PANTHER" id="PTHR11963:SF23">
    <property type="entry name" value="CYTOSOL AMINOPEPTIDASE"/>
    <property type="match status" value="1"/>
</dbReference>
<keyword evidence="8" id="KW-0464">Manganese</keyword>
<comment type="function">
    <text evidence="7 8">Presumably involved in the processing and regular turnover of intracellular proteins. Catalyzes the removal of unsubstituted N-terminal amino acids from various peptides.</text>
</comment>
<keyword evidence="8" id="KW-0479">Metal-binding</keyword>
<dbReference type="NCBIfam" id="NF002073">
    <property type="entry name" value="PRK00913.1-2"/>
    <property type="match status" value="1"/>
</dbReference>
<reference evidence="10" key="1">
    <citation type="submission" date="2022-11" db="EMBL/GenBank/DDBJ databases">
        <title>Description of Microcella daejonensis nov. sp, isolated from riverside soil.</title>
        <authorList>
            <person name="Molina K.M."/>
            <person name="Kim S.B."/>
        </authorList>
    </citation>
    <scope>NUCLEOTIDE SEQUENCE</scope>
    <source>
        <strain evidence="10">MMS21-STM12</strain>
    </source>
</reference>
<dbReference type="GO" id="GO:0030145">
    <property type="term" value="F:manganese ion binding"/>
    <property type="evidence" value="ECO:0007669"/>
    <property type="project" value="UniProtKB-UniRule"/>
</dbReference>
<keyword evidence="5 8" id="KW-0645">Protease</keyword>
<dbReference type="EMBL" id="CP113089">
    <property type="protein sequence ID" value="WAB81132.1"/>
    <property type="molecule type" value="Genomic_DNA"/>
</dbReference>
<dbReference type="InterPro" id="IPR008283">
    <property type="entry name" value="Peptidase_M17_N"/>
</dbReference>
<evidence type="ECO:0000256" key="4">
    <source>
        <dbReference type="ARBA" id="ARBA00022438"/>
    </source>
</evidence>
<comment type="subcellular location">
    <subcellularLocation>
        <location evidence="8">Cytoplasm</location>
    </subcellularLocation>
</comment>
<feature type="active site" evidence="8">
    <location>
        <position position="338"/>
    </location>
</feature>
<dbReference type="EC" id="3.4.11.1" evidence="8"/>
<name>A0A9E8MKC8_9MICO</name>
<feature type="binding site" evidence="8">
    <location>
        <position position="334"/>
    </location>
    <ligand>
        <name>Mn(2+)</name>
        <dbReference type="ChEBI" id="CHEBI:29035"/>
        <label>1</label>
    </ligand>
</feature>
<evidence type="ECO:0000256" key="3">
    <source>
        <dbReference type="ARBA" id="ARBA00009528"/>
    </source>
</evidence>
<evidence type="ECO:0000256" key="7">
    <source>
        <dbReference type="ARBA" id="ARBA00049972"/>
    </source>
</evidence>
<comment type="similarity">
    <text evidence="3 8">Belongs to the peptidase M17 family.</text>
</comment>
<keyword evidence="6 8" id="KW-0378">Hydrolase</keyword>
<organism evidence="10 11">
    <name type="scientific">Microcella daejeonensis</name>
    <dbReference type="NCBI Taxonomy" id="2994971"/>
    <lineage>
        <taxon>Bacteria</taxon>
        <taxon>Bacillati</taxon>
        <taxon>Actinomycetota</taxon>
        <taxon>Actinomycetes</taxon>
        <taxon>Micrococcales</taxon>
        <taxon>Microbacteriaceae</taxon>
        <taxon>Microcella</taxon>
    </lineage>
</organism>
<dbReference type="Proteomes" id="UP001164706">
    <property type="component" value="Chromosome"/>
</dbReference>
<dbReference type="SUPFAM" id="SSF52949">
    <property type="entry name" value="Macro domain-like"/>
    <property type="match status" value="1"/>
</dbReference>
<comment type="cofactor">
    <cofactor evidence="8">
        <name>Mn(2+)</name>
        <dbReference type="ChEBI" id="CHEBI:29035"/>
    </cofactor>
    <text evidence="8">Binds 2 manganese ions per subunit.</text>
</comment>
<dbReference type="EC" id="3.4.11.10" evidence="8"/>
<feature type="binding site" evidence="8">
    <location>
        <position position="257"/>
    </location>
    <ligand>
        <name>Mn(2+)</name>
        <dbReference type="ChEBI" id="CHEBI:29035"/>
        <label>1</label>
    </ligand>
</feature>
<dbReference type="GO" id="GO:0005737">
    <property type="term" value="C:cytoplasm"/>
    <property type="evidence" value="ECO:0007669"/>
    <property type="project" value="UniProtKB-SubCell"/>
</dbReference>
<feature type="binding site" evidence="8">
    <location>
        <position position="336"/>
    </location>
    <ligand>
        <name>Mn(2+)</name>
        <dbReference type="ChEBI" id="CHEBI:29035"/>
        <label>2</label>
    </ligand>
</feature>
<keyword evidence="11" id="KW-1185">Reference proteome</keyword>
<feature type="domain" description="Cytosol aminopeptidase" evidence="9">
    <location>
        <begin position="332"/>
        <end position="339"/>
    </location>
</feature>
<dbReference type="InterPro" id="IPR023042">
    <property type="entry name" value="Peptidase_M17_leu_NH2_pept"/>
</dbReference>
<evidence type="ECO:0000256" key="8">
    <source>
        <dbReference type="HAMAP-Rule" id="MF_00181"/>
    </source>
</evidence>
<feature type="binding site" evidence="8">
    <location>
        <position position="252"/>
    </location>
    <ligand>
        <name>Mn(2+)</name>
        <dbReference type="ChEBI" id="CHEBI:29035"/>
        <label>2</label>
    </ligand>
</feature>
<dbReference type="PRINTS" id="PR00481">
    <property type="entry name" value="LAMNOPPTDASE"/>
</dbReference>
<dbReference type="Gene3D" id="3.40.630.10">
    <property type="entry name" value="Zn peptidases"/>
    <property type="match status" value="1"/>
</dbReference>
<feature type="binding site" evidence="8">
    <location>
        <position position="336"/>
    </location>
    <ligand>
        <name>Mn(2+)</name>
        <dbReference type="ChEBI" id="CHEBI:29035"/>
        <label>1</label>
    </ligand>
</feature>
<dbReference type="PANTHER" id="PTHR11963">
    <property type="entry name" value="LEUCINE AMINOPEPTIDASE-RELATED"/>
    <property type="match status" value="1"/>
</dbReference>
<evidence type="ECO:0000256" key="1">
    <source>
        <dbReference type="ARBA" id="ARBA00000135"/>
    </source>
</evidence>
<dbReference type="InterPro" id="IPR043472">
    <property type="entry name" value="Macro_dom-like"/>
</dbReference>
<evidence type="ECO:0000313" key="10">
    <source>
        <dbReference type="EMBL" id="WAB81132.1"/>
    </source>
</evidence>